<feature type="region of interest" description="Disordered" evidence="1">
    <location>
        <begin position="184"/>
        <end position="220"/>
    </location>
</feature>
<organism evidence="3 4">
    <name type="scientific">Polyrhizophydium stewartii</name>
    <dbReference type="NCBI Taxonomy" id="2732419"/>
    <lineage>
        <taxon>Eukaryota</taxon>
        <taxon>Fungi</taxon>
        <taxon>Fungi incertae sedis</taxon>
        <taxon>Chytridiomycota</taxon>
        <taxon>Chytridiomycota incertae sedis</taxon>
        <taxon>Chytridiomycetes</taxon>
        <taxon>Rhizophydiales</taxon>
        <taxon>Rhizophydiales incertae sedis</taxon>
        <taxon>Polyrhizophydium</taxon>
    </lineage>
</organism>
<evidence type="ECO:0000256" key="2">
    <source>
        <dbReference type="SAM" id="Phobius"/>
    </source>
</evidence>
<feature type="transmembrane region" description="Helical" evidence="2">
    <location>
        <begin position="150"/>
        <end position="174"/>
    </location>
</feature>
<comment type="caution">
    <text evidence="3">The sequence shown here is derived from an EMBL/GenBank/DDBJ whole genome shotgun (WGS) entry which is preliminary data.</text>
</comment>
<gene>
    <name evidence="3" type="ORF">HK105_201430</name>
</gene>
<evidence type="ECO:0000313" key="4">
    <source>
        <dbReference type="Proteomes" id="UP001527925"/>
    </source>
</evidence>
<keyword evidence="4" id="KW-1185">Reference proteome</keyword>
<sequence length="286" mass="31188">MTAYRYLGIFGFMIGRHFSNMKALSRAYVNLQFLALCAVPIAALVCINAASPIVNHEMYSGSSSVLHFVCIASPTSSILLALAIAWIILLLAAALILAYITRTIPEEFNNSSKAATAVGLIALLSVFCLIQDSSGQFVQTQFIVEEASTAIGGLALFILLAVPTLQLSIVYHLANQQRVAPKTSRFGASSSRRISSYRRPISSGSGDGNQQPKQSTDRKMRLSVSIHQSLGFTERPSQAVRKHRVDIEVRPVSQELRLEMFKAQRGFLLRGETAESPDLHSEGTIC</sequence>
<keyword evidence="2" id="KW-0812">Transmembrane</keyword>
<accession>A0ABR4NI67</accession>
<feature type="compositionally biased region" description="Low complexity" evidence="1">
    <location>
        <begin position="184"/>
        <end position="204"/>
    </location>
</feature>
<feature type="transmembrane region" description="Helical" evidence="2">
    <location>
        <begin position="78"/>
        <end position="100"/>
    </location>
</feature>
<keyword evidence="2" id="KW-1133">Transmembrane helix</keyword>
<evidence type="ECO:0008006" key="5">
    <source>
        <dbReference type="Google" id="ProtNLM"/>
    </source>
</evidence>
<dbReference type="EMBL" id="JADGIZ020000004">
    <property type="protein sequence ID" value="KAL2919156.1"/>
    <property type="molecule type" value="Genomic_DNA"/>
</dbReference>
<feature type="transmembrane region" description="Helical" evidence="2">
    <location>
        <begin position="112"/>
        <end position="130"/>
    </location>
</feature>
<proteinExistence type="predicted"/>
<protein>
    <recommendedName>
        <fullName evidence="5">G-protein coupled receptors family 3 profile domain-containing protein</fullName>
    </recommendedName>
</protein>
<dbReference type="Proteomes" id="UP001527925">
    <property type="component" value="Unassembled WGS sequence"/>
</dbReference>
<name>A0ABR4NI67_9FUNG</name>
<evidence type="ECO:0000313" key="3">
    <source>
        <dbReference type="EMBL" id="KAL2919156.1"/>
    </source>
</evidence>
<evidence type="ECO:0000256" key="1">
    <source>
        <dbReference type="SAM" id="MobiDB-lite"/>
    </source>
</evidence>
<keyword evidence="2" id="KW-0472">Membrane</keyword>
<reference evidence="3 4" key="1">
    <citation type="submission" date="2023-09" db="EMBL/GenBank/DDBJ databases">
        <title>Pangenome analysis of Batrachochytrium dendrobatidis and related Chytrids.</title>
        <authorList>
            <person name="Yacoub M.N."/>
            <person name="Stajich J.E."/>
            <person name="James T.Y."/>
        </authorList>
    </citation>
    <scope>NUCLEOTIDE SEQUENCE [LARGE SCALE GENOMIC DNA]</scope>
    <source>
        <strain evidence="3 4">JEL0888</strain>
    </source>
</reference>